<dbReference type="Proteomes" id="UP000824037">
    <property type="component" value="Unassembled WGS sequence"/>
</dbReference>
<feature type="transmembrane region" description="Helical" evidence="1">
    <location>
        <begin position="85"/>
        <end position="106"/>
    </location>
</feature>
<keyword evidence="1" id="KW-0472">Membrane</keyword>
<sequence length="144" mass="14869">MTGYYEGSSSDPFGGRYPDRGLVFGPGSAAHGPDRPRYVSGAGMAVGMFLVWASFFGPLLTAALVGLAWWGTTAGLQMPASAPGAPVSGAVLLGVWLISSITALVARRDLRRLRVTGGLVKLAVSALVLVAGLWWAVTVNGIPL</sequence>
<proteinExistence type="predicted"/>
<keyword evidence="1" id="KW-1133">Transmembrane helix</keyword>
<feature type="transmembrane region" description="Helical" evidence="1">
    <location>
        <begin position="45"/>
        <end position="70"/>
    </location>
</feature>
<feature type="transmembrane region" description="Helical" evidence="1">
    <location>
        <begin position="118"/>
        <end position="137"/>
    </location>
</feature>
<evidence type="ECO:0000313" key="2">
    <source>
        <dbReference type="EMBL" id="HIZ36415.1"/>
    </source>
</evidence>
<dbReference type="EMBL" id="DXBY01000198">
    <property type="protein sequence ID" value="HIZ36415.1"/>
    <property type="molecule type" value="Genomic_DNA"/>
</dbReference>
<accession>A0A9D2EFG3</accession>
<reference evidence="2" key="1">
    <citation type="journal article" date="2021" name="PeerJ">
        <title>Extensive microbial diversity within the chicken gut microbiome revealed by metagenomics and culture.</title>
        <authorList>
            <person name="Gilroy R."/>
            <person name="Ravi A."/>
            <person name="Getino M."/>
            <person name="Pursley I."/>
            <person name="Horton D.L."/>
            <person name="Alikhan N.F."/>
            <person name="Baker D."/>
            <person name="Gharbi K."/>
            <person name="Hall N."/>
            <person name="Watson M."/>
            <person name="Adriaenssens E.M."/>
            <person name="Foster-Nyarko E."/>
            <person name="Jarju S."/>
            <person name="Secka A."/>
            <person name="Antonio M."/>
            <person name="Oren A."/>
            <person name="Chaudhuri R.R."/>
            <person name="La Ragione R."/>
            <person name="Hildebrand F."/>
            <person name="Pallen M.J."/>
        </authorList>
    </citation>
    <scope>NUCLEOTIDE SEQUENCE</scope>
    <source>
        <strain evidence="2">ChiGjej4B4-7305</strain>
    </source>
</reference>
<gene>
    <name evidence="2" type="ORF">H9815_11600</name>
</gene>
<protein>
    <submittedName>
        <fullName evidence="2">Uncharacterized protein</fullName>
    </submittedName>
</protein>
<organism evidence="2 3">
    <name type="scientific">Candidatus Ruania gallistercoris</name>
    <dbReference type="NCBI Taxonomy" id="2838746"/>
    <lineage>
        <taxon>Bacteria</taxon>
        <taxon>Bacillati</taxon>
        <taxon>Actinomycetota</taxon>
        <taxon>Actinomycetes</taxon>
        <taxon>Micrococcales</taxon>
        <taxon>Ruaniaceae</taxon>
        <taxon>Ruania</taxon>
    </lineage>
</organism>
<evidence type="ECO:0000256" key="1">
    <source>
        <dbReference type="SAM" id="Phobius"/>
    </source>
</evidence>
<comment type="caution">
    <text evidence="2">The sequence shown here is derived from an EMBL/GenBank/DDBJ whole genome shotgun (WGS) entry which is preliminary data.</text>
</comment>
<reference evidence="2" key="2">
    <citation type="submission" date="2021-04" db="EMBL/GenBank/DDBJ databases">
        <authorList>
            <person name="Gilroy R."/>
        </authorList>
    </citation>
    <scope>NUCLEOTIDE SEQUENCE</scope>
    <source>
        <strain evidence="2">ChiGjej4B4-7305</strain>
    </source>
</reference>
<dbReference type="AlphaFoldDB" id="A0A9D2EFG3"/>
<name>A0A9D2EFG3_9MICO</name>
<keyword evidence="1" id="KW-0812">Transmembrane</keyword>
<evidence type="ECO:0000313" key="3">
    <source>
        <dbReference type="Proteomes" id="UP000824037"/>
    </source>
</evidence>